<dbReference type="SMART" id="SM00388">
    <property type="entry name" value="HisKA"/>
    <property type="match status" value="1"/>
</dbReference>
<evidence type="ECO:0000256" key="3">
    <source>
        <dbReference type="ARBA" id="ARBA00022553"/>
    </source>
</evidence>
<dbReference type="InterPro" id="IPR003594">
    <property type="entry name" value="HATPase_dom"/>
</dbReference>
<dbReference type="InterPro" id="IPR004358">
    <property type="entry name" value="Sig_transdc_His_kin-like_C"/>
</dbReference>
<dbReference type="GO" id="GO:0016301">
    <property type="term" value="F:kinase activity"/>
    <property type="evidence" value="ECO:0007669"/>
    <property type="project" value="UniProtKB-KW"/>
</dbReference>
<evidence type="ECO:0000259" key="4">
    <source>
        <dbReference type="PROSITE" id="PS50109"/>
    </source>
</evidence>
<feature type="domain" description="Histidine kinase" evidence="4">
    <location>
        <begin position="33"/>
        <end position="245"/>
    </location>
</feature>
<keyword evidence="6" id="KW-1185">Reference proteome</keyword>
<protein>
    <recommendedName>
        <fullName evidence="2">histidine kinase</fullName>
        <ecNumber evidence="2">2.7.13.3</ecNumber>
    </recommendedName>
</protein>
<keyword evidence="3" id="KW-0597">Phosphoprotein</keyword>
<accession>A0ABW5TRR0</accession>
<evidence type="ECO:0000313" key="6">
    <source>
        <dbReference type="Proteomes" id="UP001597546"/>
    </source>
</evidence>
<organism evidence="5 6">
    <name type="scientific">Pedobacter alpinus</name>
    <dbReference type="NCBI Taxonomy" id="1590643"/>
    <lineage>
        <taxon>Bacteria</taxon>
        <taxon>Pseudomonadati</taxon>
        <taxon>Bacteroidota</taxon>
        <taxon>Sphingobacteriia</taxon>
        <taxon>Sphingobacteriales</taxon>
        <taxon>Sphingobacteriaceae</taxon>
        <taxon>Pedobacter</taxon>
    </lineage>
</organism>
<keyword evidence="5" id="KW-0418">Kinase</keyword>
<dbReference type="SMART" id="SM00387">
    <property type="entry name" value="HATPase_c"/>
    <property type="match status" value="1"/>
</dbReference>
<keyword evidence="5" id="KW-0808">Transferase</keyword>
<comment type="catalytic activity">
    <reaction evidence="1">
        <text>ATP + protein L-histidine = ADP + protein N-phospho-L-histidine.</text>
        <dbReference type="EC" id="2.7.13.3"/>
    </reaction>
</comment>
<evidence type="ECO:0000256" key="1">
    <source>
        <dbReference type="ARBA" id="ARBA00000085"/>
    </source>
</evidence>
<gene>
    <name evidence="5" type="ORF">ACFSSE_09465</name>
</gene>
<dbReference type="Gene3D" id="1.10.287.130">
    <property type="match status" value="1"/>
</dbReference>
<dbReference type="PRINTS" id="PR00344">
    <property type="entry name" value="BCTRLSENSOR"/>
</dbReference>
<evidence type="ECO:0000313" key="5">
    <source>
        <dbReference type="EMBL" id="MFD2731932.1"/>
    </source>
</evidence>
<dbReference type="SUPFAM" id="SSF55874">
    <property type="entry name" value="ATPase domain of HSP90 chaperone/DNA topoisomerase II/histidine kinase"/>
    <property type="match status" value="1"/>
</dbReference>
<dbReference type="CDD" id="cd00082">
    <property type="entry name" value="HisKA"/>
    <property type="match status" value="1"/>
</dbReference>
<name>A0ABW5TRR0_9SPHI</name>
<dbReference type="InterPro" id="IPR003661">
    <property type="entry name" value="HisK_dim/P_dom"/>
</dbReference>
<comment type="caution">
    <text evidence="5">The sequence shown here is derived from an EMBL/GenBank/DDBJ whole genome shotgun (WGS) entry which is preliminary data.</text>
</comment>
<dbReference type="PANTHER" id="PTHR43547">
    <property type="entry name" value="TWO-COMPONENT HISTIDINE KINASE"/>
    <property type="match status" value="1"/>
</dbReference>
<dbReference type="PROSITE" id="PS50109">
    <property type="entry name" value="HIS_KIN"/>
    <property type="match status" value="1"/>
</dbReference>
<dbReference type="InterPro" id="IPR036097">
    <property type="entry name" value="HisK_dim/P_sf"/>
</dbReference>
<dbReference type="Proteomes" id="UP001597546">
    <property type="component" value="Unassembled WGS sequence"/>
</dbReference>
<sequence>MVSVSLDVPWSSLTYLYFELRLKNSEKDKLIKIVAHDLRNPIGSIISISKLLLLEYDISTENRKMISMTETAATDALTLISEILENHIQQNYTSLKKSLSLNKITTQAFELLKFKTEEKQQKLNLNLLKTDVKVDVNREQILRVFTNLVTNASKFSNSNTTIEIDLKTENGFAIIIIEDQGIGIKSTKKSITDLTKSKQEGTLGEKSFGMGLDICKRIIDEHGGEIWFESDESGSSFFIKLPIHLL</sequence>
<dbReference type="SUPFAM" id="SSF47384">
    <property type="entry name" value="Homodimeric domain of signal transducing histidine kinase"/>
    <property type="match status" value="1"/>
</dbReference>
<dbReference type="EC" id="2.7.13.3" evidence="2"/>
<reference evidence="6" key="1">
    <citation type="journal article" date="2019" name="Int. J. Syst. Evol. Microbiol.">
        <title>The Global Catalogue of Microorganisms (GCM) 10K type strain sequencing project: providing services to taxonomists for standard genome sequencing and annotation.</title>
        <authorList>
            <consortium name="The Broad Institute Genomics Platform"/>
            <consortium name="The Broad Institute Genome Sequencing Center for Infectious Disease"/>
            <person name="Wu L."/>
            <person name="Ma J."/>
        </authorList>
    </citation>
    <scope>NUCLEOTIDE SEQUENCE [LARGE SCALE GENOMIC DNA]</scope>
    <source>
        <strain evidence="6">KCTC 42456</strain>
    </source>
</reference>
<dbReference type="Pfam" id="PF02518">
    <property type="entry name" value="HATPase_c"/>
    <property type="match status" value="1"/>
</dbReference>
<dbReference type="RefSeq" id="WP_379043666.1">
    <property type="nucleotide sequence ID" value="NZ_JBHSKW010000032.1"/>
</dbReference>
<dbReference type="InterPro" id="IPR036890">
    <property type="entry name" value="HATPase_C_sf"/>
</dbReference>
<dbReference type="Gene3D" id="3.30.565.10">
    <property type="entry name" value="Histidine kinase-like ATPase, C-terminal domain"/>
    <property type="match status" value="1"/>
</dbReference>
<dbReference type="Pfam" id="PF00512">
    <property type="entry name" value="HisKA"/>
    <property type="match status" value="1"/>
</dbReference>
<proteinExistence type="predicted"/>
<evidence type="ECO:0000256" key="2">
    <source>
        <dbReference type="ARBA" id="ARBA00012438"/>
    </source>
</evidence>
<dbReference type="InterPro" id="IPR005467">
    <property type="entry name" value="His_kinase_dom"/>
</dbReference>
<dbReference type="PANTHER" id="PTHR43547:SF2">
    <property type="entry name" value="HYBRID SIGNAL TRANSDUCTION HISTIDINE KINASE C"/>
    <property type="match status" value="1"/>
</dbReference>
<dbReference type="EMBL" id="JBHULV010000028">
    <property type="protein sequence ID" value="MFD2731932.1"/>
    <property type="molecule type" value="Genomic_DNA"/>
</dbReference>